<feature type="compositionally biased region" description="Basic and acidic residues" evidence="1">
    <location>
        <begin position="375"/>
        <end position="384"/>
    </location>
</feature>
<sequence>MPTRIALYRALAEAQYADKQDVITGVATDHTTTTVKDTAELLYSSGDANAYDYKYVYLEAIKQHARVTEAGYAGSTGILSLSGTVTDAPAVVTGTAANVSTTATTLTDTDESMTVDEWIGYTVYAGGQTLDVTSNTATVLTGTGGWSEGGSGPGAVVWTVGTRYVISGDPPRVLRQALGHVLRNMYEPSFFPLSLWVVPGDNNDFEGTLSDGFAALNSTLTQETTIVRNGAASAKVTALADDGYLLARVTSQSNTFGVSENKQYYTAASVYVKQGDDAELRVTNVQDASATIENATSDEPNWMDLIFSFTPPSGCEQIAIRLISTTNEDIVYWDDFQVWAPGRQVYSLPSWVTRPAQVIDVRAFPRGTTGPASDNDFRSNEARSEPLPWGF</sequence>
<dbReference type="Gene3D" id="2.60.120.260">
    <property type="entry name" value="Galactose-binding domain-like"/>
    <property type="match status" value="1"/>
</dbReference>
<comment type="caution">
    <text evidence="2">The sequence shown here is derived from an EMBL/GenBank/DDBJ whole genome shotgun (WGS) entry which is preliminary data.</text>
</comment>
<organism evidence="2">
    <name type="scientific">marine sediment metagenome</name>
    <dbReference type="NCBI Taxonomy" id="412755"/>
    <lineage>
        <taxon>unclassified sequences</taxon>
        <taxon>metagenomes</taxon>
        <taxon>ecological metagenomes</taxon>
    </lineage>
</organism>
<proteinExistence type="predicted"/>
<name>A0A0F8Z2C4_9ZZZZ</name>
<accession>A0A0F8Z2C4</accession>
<dbReference type="AlphaFoldDB" id="A0A0F8Z2C4"/>
<evidence type="ECO:0000313" key="2">
    <source>
        <dbReference type="EMBL" id="KKK87867.1"/>
    </source>
</evidence>
<gene>
    <name evidence="2" type="ORF">LCGC14_2748930</name>
</gene>
<feature type="non-terminal residue" evidence="2">
    <location>
        <position position="391"/>
    </location>
</feature>
<reference evidence="2" key="1">
    <citation type="journal article" date="2015" name="Nature">
        <title>Complex archaea that bridge the gap between prokaryotes and eukaryotes.</title>
        <authorList>
            <person name="Spang A."/>
            <person name="Saw J.H."/>
            <person name="Jorgensen S.L."/>
            <person name="Zaremba-Niedzwiedzka K."/>
            <person name="Martijn J."/>
            <person name="Lind A.E."/>
            <person name="van Eijk R."/>
            <person name="Schleper C."/>
            <person name="Guy L."/>
            <person name="Ettema T.J."/>
        </authorList>
    </citation>
    <scope>NUCLEOTIDE SEQUENCE</scope>
</reference>
<evidence type="ECO:0000256" key="1">
    <source>
        <dbReference type="SAM" id="MobiDB-lite"/>
    </source>
</evidence>
<protein>
    <submittedName>
        <fullName evidence="2">Uncharacterized protein</fullName>
    </submittedName>
</protein>
<dbReference type="EMBL" id="LAZR01050211">
    <property type="protein sequence ID" value="KKK87867.1"/>
    <property type="molecule type" value="Genomic_DNA"/>
</dbReference>
<feature type="region of interest" description="Disordered" evidence="1">
    <location>
        <begin position="364"/>
        <end position="391"/>
    </location>
</feature>